<reference evidence="8" key="1">
    <citation type="journal article" date="2014" name="Plant Biotechnol. J.">
        <title>Evolutionary and biotechnology implications of plastid genome variation in the inverted-repeat-lacking clade of legumes.</title>
        <authorList>
            <person name="Sabir J."/>
            <person name="Schwarz E."/>
            <person name="Ellison N."/>
            <person name="Zhang J."/>
            <person name="Baeshen N.A."/>
            <person name="Mutwakil M."/>
            <person name="Jansen R."/>
            <person name="Ruhlman T."/>
        </authorList>
    </citation>
    <scope>NUCLEOTIDE SEQUENCE</scope>
</reference>
<evidence type="ECO:0000256" key="3">
    <source>
        <dbReference type="ARBA" id="ARBA00022884"/>
    </source>
</evidence>
<keyword evidence="3" id="KW-0694">RNA-binding</keyword>
<dbReference type="EMBL" id="KJ850239">
    <property type="protein sequence ID" value="AIL56056.1"/>
    <property type="molecule type" value="Genomic_DNA"/>
</dbReference>
<keyword evidence="4 8" id="KW-0689">Ribosomal protein</keyword>
<dbReference type="InterPro" id="IPR023036">
    <property type="entry name" value="Ribosomal_uS14_bac/plastid"/>
</dbReference>
<dbReference type="PANTHER" id="PTHR19836">
    <property type="entry name" value="30S RIBOSOMAL PROTEIN S14"/>
    <property type="match status" value="1"/>
</dbReference>
<proteinExistence type="inferred from homology"/>
<keyword evidence="5" id="KW-0687">Ribonucleoprotein</keyword>
<dbReference type="GO" id="GO:0019843">
    <property type="term" value="F:rRNA binding"/>
    <property type="evidence" value="ECO:0007669"/>
    <property type="project" value="UniProtKB-KW"/>
</dbReference>
<dbReference type="HAMAP" id="MF_00537">
    <property type="entry name" value="Ribosomal_uS14_1"/>
    <property type="match status" value="1"/>
</dbReference>
<name>A0A023INB3_LENCU</name>
<gene>
    <name evidence="8" type="primary">rps14</name>
</gene>
<protein>
    <recommendedName>
        <fullName evidence="6">Small ribosomal subunit protein uS14c</fullName>
    </recommendedName>
    <alternativeName>
        <fullName evidence="7">30S ribosomal protein S14, chloroplastic</fullName>
    </alternativeName>
</protein>
<dbReference type="FunFam" id="1.10.287.1480:FF:000001">
    <property type="entry name" value="30S ribosomal protein S14"/>
    <property type="match status" value="1"/>
</dbReference>
<dbReference type="NCBIfam" id="NF006477">
    <property type="entry name" value="PRK08881.1"/>
    <property type="match status" value="1"/>
</dbReference>
<dbReference type="PANTHER" id="PTHR19836:SF19">
    <property type="entry name" value="SMALL RIBOSOMAL SUBUNIT PROTEIN US14M"/>
    <property type="match status" value="1"/>
</dbReference>
<dbReference type="GO" id="GO:0003735">
    <property type="term" value="F:structural constituent of ribosome"/>
    <property type="evidence" value="ECO:0007669"/>
    <property type="project" value="InterPro"/>
</dbReference>
<dbReference type="EMBL" id="KF186232">
    <property type="protein sequence ID" value="AGW45895.1"/>
    <property type="molecule type" value="Genomic_DNA"/>
</dbReference>
<organism evidence="8">
    <name type="scientific">Lens culinaris</name>
    <name type="common">Lentil</name>
    <name type="synonym">Cicer lens</name>
    <dbReference type="NCBI Taxonomy" id="3864"/>
    <lineage>
        <taxon>Eukaryota</taxon>
        <taxon>Viridiplantae</taxon>
        <taxon>Streptophyta</taxon>
        <taxon>Embryophyta</taxon>
        <taxon>Tracheophyta</taxon>
        <taxon>Spermatophyta</taxon>
        <taxon>Magnoliopsida</taxon>
        <taxon>eudicotyledons</taxon>
        <taxon>Gunneridae</taxon>
        <taxon>Pentapetalae</taxon>
        <taxon>rosids</taxon>
        <taxon>fabids</taxon>
        <taxon>Fabales</taxon>
        <taxon>Fabaceae</taxon>
        <taxon>Papilionoideae</taxon>
        <taxon>50 kb inversion clade</taxon>
        <taxon>NPAAA clade</taxon>
        <taxon>Hologalegina</taxon>
        <taxon>IRL clade</taxon>
        <taxon>Fabeae</taxon>
        <taxon>Lens</taxon>
    </lineage>
</organism>
<dbReference type="SUPFAM" id="SSF57716">
    <property type="entry name" value="Glucocorticoid receptor-like (DNA-binding domain)"/>
    <property type="match status" value="1"/>
</dbReference>
<keyword evidence="2" id="KW-0699">rRNA-binding</keyword>
<dbReference type="GO" id="GO:0015935">
    <property type="term" value="C:small ribosomal subunit"/>
    <property type="evidence" value="ECO:0007669"/>
    <property type="project" value="TreeGrafter"/>
</dbReference>
<evidence type="ECO:0000313" key="8">
    <source>
        <dbReference type="EMBL" id="AGW45895.1"/>
    </source>
</evidence>
<evidence type="ECO:0000256" key="4">
    <source>
        <dbReference type="ARBA" id="ARBA00022980"/>
    </source>
</evidence>
<dbReference type="RefSeq" id="YP_009141530.1">
    <property type="nucleotide sequence ID" value="NC_027152.1"/>
</dbReference>
<evidence type="ECO:0000256" key="6">
    <source>
        <dbReference type="ARBA" id="ARBA00035247"/>
    </source>
</evidence>
<dbReference type="Pfam" id="PF00253">
    <property type="entry name" value="Ribosomal_S14"/>
    <property type="match status" value="1"/>
</dbReference>
<accession>A0A023INB3</accession>
<evidence type="ECO:0000256" key="1">
    <source>
        <dbReference type="ARBA" id="ARBA00009083"/>
    </source>
</evidence>
<geneLocation type="plastid" evidence="8"/>
<evidence type="ECO:0000256" key="7">
    <source>
        <dbReference type="ARBA" id="ARBA00035514"/>
    </source>
</evidence>
<dbReference type="InterPro" id="IPR001209">
    <property type="entry name" value="Ribosomal_uS14"/>
</dbReference>
<dbReference type="GO" id="GO:0006412">
    <property type="term" value="P:translation"/>
    <property type="evidence" value="ECO:0007669"/>
    <property type="project" value="InterPro"/>
</dbReference>
<reference evidence="9" key="2">
    <citation type="submission" date="2014-05" db="EMBL/GenBank/DDBJ databases">
        <title>Delimitation of conserved gene clusters in the scrambled plastomes of the IRLC legumes (Fabaceae: Trifolieae, Fabeae).</title>
        <authorList>
            <person name="Sveinsson S."/>
            <person name="Cronk Q."/>
        </authorList>
    </citation>
    <scope>NUCLEOTIDE SEQUENCE</scope>
</reference>
<sequence length="100" mass="11919">MAKKSVIEREKKRQKLEQKYHLIRRSPKKEMSKAWSLSEKWEIQGKLEALPRNSAPTRLHRRCFATGRPRGNYRDFGLSRHVLREMVHECFLPGATRSSW</sequence>
<comment type="similarity">
    <text evidence="1">Belongs to the universal ribosomal protein uS14 family.</text>
</comment>
<dbReference type="GeneID" id="24418191"/>
<evidence type="ECO:0000256" key="2">
    <source>
        <dbReference type="ARBA" id="ARBA00022730"/>
    </source>
</evidence>
<dbReference type="GO" id="GO:0005737">
    <property type="term" value="C:cytoplasm"/>
    <property type="evidence" value="ECO:0007669"/>
    <property type="project" value="UniProtKB-ARBA"/>
</dbReference>
<dbReference type="AlphaFoldDB" id="A0A023INB3"/>
<evidence type="ECO:0000313" key="9">
    <source>
        <dbReference type="EMBL" id="AIL56056.1"/>
    </source>
</evidence>
<keyword evidence="9" id="KW-0150">Chloroplast</keyword>
<evidence type="ECO:0000256" key="5">
    <source>
        <dbReference type="ARBA" id="ARBA00023274"/>
    </source>
</evidence>
<dbReference type="Gene3D" id="1.10.287.1480">
    <property type="match status" value="1"/>
</dbReference>
<dbReference type="PROSITE" id="PS00527">
    <property type="entry name" value="RIBOSOMAL_S14"/>
    <property type="match status" value="1"/>
</dbReference>
<dbReference type="InterPro" id="IPR018271">
    <property type="entry name" value="Ribosomal_uS14_CS"/>
</dbReference>
<keyword evidence="8" id="KW-0934">Plastid</keyword>